<protein>
    <submittedName>
        <fullName evidence="2">Uncharacterized protein</fullName>
    </submittedName>
</protein>
<organism evidence="2 3">
    <name type="scientific">Eumeta variegata</name>
    <name type="common">Bagworm moth</name>
    <name type="synonym">Eumeta japonica</name>
    <dbReference type="NCBI Taxonomy" id="151549"/>
    <lineage>
        <taxon>Eukaryota</taxon>
        <taxon>Metazoa</taxon>
        <taxon>Ecdysozoa</taxon>
        <taxon>Arthropoda</taxon>
        <taxon>Hexapoda</taxon>
        <taxon>Insecta</taxon>
        <taxon>Pterygota</taxon>
        <taxon>Neoptera</taxon>
        <taxon>Endopterygota</taxon>
        <taxon>Lepidoptera</taxon>
        <taxon>Glossata</taxon>
        <taxon>Ditrysia</taxon>
        <taxon>Tineoidea</taxon>
        <taxon>Psychidae</taxon>
        <taxon>Oiketicinae</taxon>
        <taxon>Eumeta</taxon>
    </lineage>
</organism>
<dbReference type="Proteomes" id="UP000299102">
    <property type="component" value="Unassembled WGS sequence"/>
</dbReference>
<proteinExistence type="predicted"/>
<name>A0A4C1WFR7_EUMVA</name>
<evidence type="ECO:0000256" key="1">
    <source>
        <dbReference type="SAM" id="MobiDB-lite"/>
    </source>
</evidence>
<keyword evidence="3" id="KW-1185">Reference proteome</keyword>
<sequence>MKVAGCGRRDSARNTGIIPIYSYDFPGAAVTYRVQLGYQTLRARTRILECNVADVFQFHKAKCIRYDRCVCYVISAPDNRLSQREMSSARLRTPLTPLARPPAPRTATSEITPVHSHALGELAVDGGRLLSEPENHYVFVTQINKLNGKLFITSSYEPFSCDGQKSRVTRYLFNQNVNMKIRTLPEDPKEREFLKAPRSLPFCTPRTPMTYRDRRQASSWHCSLTTPSSICAALTSATFALTSRGPSMSWVDSSKPGGLRLIPKNRRPSLSYTEKVGALWWSPEGFSTHAHGREVYEIDIFYLLLVARGKKMHPLAVIVRPPLRTFALQRSDHAERCVRVVSCRMVLRMWSCCVAIRVPAPLPTQISFRLFTKRPGPRTVRLACRGILHGALRERLAKAGPTLLPIPKWRSIQATASVTPAVKDLLFYSLAYYRKSNSQDAPASENAKTSKPASKDIEAKAPTAAKVATKEADIIVTPTPKKTQKPLPLFIHDKG</sequence>
<feature type="compositionally biased region" description="Polar residues" evidence="1">
    <location>
        <begin position="440"/>
        <end position="452"/>
    </location>
</feature>
<comment type="caution">
    <text evidence="2">The sequence shown here is derived from an EMBL/GenBank/DDBJ whole genome shotgun (WGS) entry which is preliminary data.</text>
</comment>
<dbReference type="AlphaFoldDB" id="A0A4C1WFR7"/>
<feature type="region of interest" description="Disordered" evidence="1">
    <location>
        <begin position="440"/>
        <end position="464"/>
    </location>
</feature>
<accession>A0A4C1WFR7</accession>
<gene>
    <name evidence="2" type="ORF">EVAR_27054_1</name>
</gene>
<evidence type="ECO:0000313" key="2">
    <source>
        <dbReference type="EMBL" id="GBP49352.1"/>
    </source>
</evidence>
<evidence type="ECO:0000313" key="3">
    <source>
        <dbReference type="Proteomes" id="UP000299102"/>
    </source>
</evidence>
<reference evidence="2 3" key="1">
    <citation type="journal article" date="2019" name="Commun. Biol.">
        <title>The bagworm genome reveals a unique fibroin gene that provides high tensile strength.</title>
        <authorList>
            <person name="Kono N."/>
            <person name="Nakamura H."/>
            <person name="Ohtoshi R."/>
            <person name="Tomita M."/>
            <person name="Numata K."/>
            <person name="Arakawa K."/>
        </authorList>
    </citation>
    <scope>NUCLEOTIDE SEQUENCE [LARGE SCALE GENOMIC DNA]</scope>
</reference>
<dbReference type="EMBL" id="BGZK01000542">
    <property type="protein sequence ID" value="GBP49352.1"/>
    <property type="molecule type" value="Genomic_DNA"/>
</dbReference>